<organism evidence="2 3">
    <name type="scientific">Stenotrophomonas maltophilia</name>
    <name type="common">Pseudomonas maltophilia</name>
    <name type="synonym">Xanthomonas maltophilia</name>
    <dbReference type="NCBI Taxonomy" id="40324"/>
    <lineage>
        <taxon>Bacteria</taxon>
        <taxon>Pseudomonadati</taxon>
        <taxon>Pseudomonadota</taxon>
        <taxon>Gammaproteobacteria</taxon>
        <taxon>Lysobacterales</taxon>
        <taxon>Lysobacteraceae</taxon>
        <taxon>Stenotrophomonas</taxon>
        <taxon>Stenotrophomonas maltophilia group</taxon>
    </lineage>
</organism>
<dbReference type="InterPro" id="IPR000073">
    <property type="entry name" value="AB_hydrolase_1"/>
</dbReference>
<dbReference type="Proteomes" id="UP000487117">
    <property type="component" value="Unassembled WGS sequence"/>
</dbReference>
<reference evidence="3" key="1">
    <citation type="journal article" date="2020" name="MBio">
        <title>Horizontal gene transfer to a defensive symbiont with a reduced genome amongst a multipartite beetle microbiome.</title>
        <authorList>
            <person name="Waterworth S.C."/>
            <person name="Florez L.V."/>
            <person name="Rees E.R."/>
            <person name="Hertweck C."/>
            <person name="Kaltenpoth M."/>
            <person name="Kwan J.C."/>
        </authorList>
    </citation>
    <scope>NUCLEOTIDE SEQUENCE [LARGE SCALE GENOMIC DNA]</scope>
</reference>
<dbReference type="PANTHER" id="PTHR43433:SF5">
    <property type="entry name" value="AB HYDROLASE-1 DOMAIN-CONTAINING PROTEIN"/>
    <property type="match status" value="1"/>
</dbReference>
<proteinExistence type="predicted"/>
<dbReference type="AlphaFoldDB" id="A0A7V8FJ91"/>
<evidence type="ECO:0000313" key="2">
    <source>
        <dbReference type="EMBL" id="KAF1017078.1"/>
    </source>
</evidence>
<comment type="caution">
    <text evidence="2">The sequence shown here is derived from an EMBL/GenBank/DDBJ whole genome shotgun (WGS) entry which is preliminary data.</text>
</comment>
<dbReference type="InterPro" id="IPR050471">
    <property type="entry name" value="AB_hydrolase"/>
</dbReference>
<name>A0A7V8FJ91_STEMA</name>
<dbReference type="InterPro" id="IPR029058">
    <property type="entry name" value="AB_hydrolase_fold"/>
</dbReference>
<evidence type="ECO:0000313" key="3">
    <source>
        <dbReference type="Proteomes" id="UP000487117"/>
    </source>
</evidence>
<dbReference type="SUPFAM" id="SSF53474">
    <property type="entry name" value="alpha/beta-Hydrolases"/>
    <property type="match status" value="1"/>
</dbReference>
<dbReference type="PANTHER" id="PTHR43433">
    <property type="entry name" value="HYDROLASE, ALPHA/BETA FOLD FAMILY PROTEIN"/>
    <property type="match status" value="1"/>
</dbReference>
<accession>A0A7V8FJ91</accession>
<feature type="domain" description="AB hydrolase-1" evidence="1">
    <location>
        <begin position="25"/>
        <end position="247"/>
    </location>
</feature>
<dbReference type="Pfam" id="PF00561">
    <property type="entry name" value="Abhydrolase_1"/>
    <property type="match status" value="1"/>
</dbReference>
<evidence type="ECO:0000259" key="1">
    <source>
        <dbReference type="Pfam" id="PF00561"/>
    </source>
</evidence>
<gene>
    <name evidence="2" type="primary">acoC</name>
    <name evidence="2" type="ORF">GAK31_00337</name>
</gene>
<dbReference type="GO" id="GO:0016740">
    <property type="term" value="F:transferase activity"/>
    <property type="evidence" value="ECO:0007669"/>
    <property type="project" value="UniProtKB-KW"/>
</dbReference>
<protein>
    <submittedName>
        <fullName evidence="2">Dihydrolipoyllysine-residue acetyltransferase component of acetoin cleaving system</fullName>
    </submittedName>
</protein>
<dbReference type="Gene3D" id="3.40.50.1820">
    <property type="entry name" value="alpha/beta hydrolase"/>
    <property type="match status" value="1"/>
</dbReference>
<sequence length="263" mass="28730">MKDVPTSPAALLPGHARHGHGPIRVLVLHDWLCDHSSYDALLPHLDTQAFSYVLMDLRGYGRSRGLPLGCSVQQIAADCIALADHLGWQRFHVIGHSMTGMLTQRLAVDIPGRLLGAVALRPVSAAGNRLPADMQAFFASTVHDDDALARLLAHVSGGMPASWVAARVRRHRAVVEAEAALGYLRMLVETDFSGEMRDVATRFLVVVGDRDPRLDAEAMTRTFLAWHPEAVLAVINECGHFPMAQHPARLAAIIEAFMRQHPA</sequence>
<dbReference type="EMBL" id="WNDS01000001">
    <property type="protein sequence ID" value="KAF1017078.1"/>
    <property type="molecule type" value="Genomic_DNA"/>
</dbReference>
<keyword evidence="2" id="KW-0808">Transferase</keyword>